<name>A0ABS9C3H2_9FLAO</name>
<reference evidence="2" key="1">
    <citation type="submission" date="2021-08" db="EMBL/GenBank/DDBJ databases">
        <title>Complete genome sequence of Chryseobacterium sp strain PS-8.</title>
        <authorList>
            <person name="Das S.K."/>
        </authorList>
    </citation>
    <scope>NUCLEOTIDE SEQUENCE</scope>
    <source>
        <strain evidence="2">PS-8</strain>
    </source>
</reference>
<sequence length="1222" mass="143024">MRYLSKIVFINSADKSLKYSEVDLDGNVHFIGTQGVGKSTLLRSILFFYNADIQKLGISREKKNYNEYYFPYQNSYIVYEIQTETGKYCVLSFKSQGRVAFRFINSGYDKNFFIDNEGKAYETFDKIRVALGKTDITRIVNNYEEYRNILYGNNKGLQSEFRKYALMESKQFQNIPRTIANVFLNTKLDAEFVKETIIKSLNEDEVKIDLTTYSQTHLRDFETNLNDIKKWTEDRIDKQAEKVSITYSALRFLEQKKKELAHQLGYALNSVKEQQPKVEEQLNAETLKQDRVKEKLSNLDKDFGKRKDDILKQMGEVSSKLKDIKTKRDEYAILNIESILHRVSQKPNLDLEEKKLLEEKNILTSKFLEIQQRFEAQLRQLENQLSAFENNKLAEKNKIEKNFNDFEKEINRQFDLIYDDISKQNKEALATANNKVKDKTNAITNQKIKLSEAKHKRFFEKEIANCKTDIEKVKSIISKAEIEIQQSNDKIKSFQKDSEFEEKNNKADTERNIERYLEEIEKLSKKIADIDAKIENSRDSFYGWLNENISDWEHSIGKVIDEENVLFKKGLNPKKSDDNSRSFYGINIDTNEISKNVKTVAELQNEQKEINEKIQGIKQSIQKLQTDLIDDLDKLKRRFHPKIKELKENILQNEYNLQTGKSKLDELSVQLTEWESKAKSEQKSVIKNIEENIAQLNEEKIKSEEEVLKIETSITKTIDAKKKEKASKIKEEQKILVDISQNLDAQIQEEKKNIHKKFESIKTDQKNELKAKGADTIRVDAIDLRLSELQSELIFIENNRDKVAEYNKDKRELFDKEGEFKTNKTLLDKKLETEQEKHQQQKEKFVHQIGIYKSEIEALRKTLENFKEDVTAFENFTKTETYQSVESFISNFTECHTTGQNCASLTSELQTTDFRIIKRYNELQENINRFTGNFQENNLFSFKVKFTDKTEYFEFSEMLKEFVEENKIEEYKQRVEERFAHIIRQIGRETNSLIEKEGEISKIITEINNDFVARNFVGAIKSMELKTIESKNKIFNLLVEIKNFNDENIFNLGKPDLFSTDDQSDKNKMAISLLIQLIKEMSISKEKEITLSDSFELLFKIVENDNDTGWVEKLTNVGSEGTDVLVKAMINIMLLNVFKEKATKKMKGDFRLHCMMDEIGKLHPNNVKGILKFANDRNILLINSSPTSLNAMDYRYTYLLTKDSKNVTSIKRLVKKIIKAET</sequence>
<gene>
    <name evidence="2" type="ORF">H9Q08_05415</name>
</gene>
<keyword evidence="3" id="KW-1185">Reference proteome</keyword>
<dbReference type="GO" id="GO:0005524">
    <property type="term" value="F:ATP binding"/>
    <property type="evidence" value="ECO:0007669"/>
    <property type="project" value="UniProtKB-KW"/>
</dbReference>
<dbReference type="Pfam" id="PF12128">
    <property type="entry name" value="DUF3584"/>
    <property type="match status" value="1"/>
</dbReference>
<feature type="coiled-coil region" evidence="1">
    <location>
        <begin position="664"/>
        <end position="713"/>
    </location>
</feature>
<feature type="coiled-coil region" evidence="1">
    <location>
        <begin position="371"/>
        <end position="398"/>
    </location>
</feature>
<evidence type="ECO:0000313" key="2">
    <source>
        <dbReference type="EMBL" id="MCF2218737.1"/>
    </source>
</evidence>
<dbReference type="Proteomes" id="UP001430374">
    <property type="component" value="Unassembled WGS sequence"/>
</dbReference>
<comment type="caution">
    <text evidence="2">The sequence shown here is derived from an EMBL/GenBank/DDBJ whole genome shotgun (WGS) entry which is preliminary data.</text>
</comment>
<protein>
    <submittedName>
        <fullName evidence="2">ATP-binding protein</fullName>
    </submittedName>
</protein>
<accession>A0ABS9C3H2</accession>
<feature type="coiled-coil region" evidence="1">
    <location>
        <begin position="779"/>
        <end position="869"/>
    </location>
</feature>
<feature type="coiled-coil region" evidence="1">
    <location>
        <begin position="600"/>
        <end position="627"/>
    </location>
</feature>
<evidence type="ECO:0000313" key="3">
    <source>
        <dbReference type="Proteomes" id="UP001430374"/>
    </source>
</evidence>
<proteinExistence type="predicted"/>
<feature type="coiled-coil region" evidence="1">
    <location>
        <begin position="470"/>
        <end position="540"/>
    </location>
</feature>
<keyword evidence="2" id="KW-0547">Nucleotide-binding</keyword>
<dbReference type="InterPro" id="IPR021979">
    <property type="entry name" value="DUF3584"/>
</dbReference>
<dbReference type="EMBL" id="JACSGT010000001">
    <property type="protein sequence ID" value="MCF2218737.1"/>
    <property type="molecule type" value="Genomic_DNA"/>
</dbReference>
<evidence type="ECO:0000256" key="1">
    <source>
        <dbReference type="SAM" id="Coils"/>
    </source>
</evidence>
<organism evidence="2 3">
    <name type="scientific">Chryseobacterium indicum</name>
    <dbReference type="NCBI Taxonomy" id="2766954"/>
    <lineage>
        <taxon>Bacteria</taxon>
        <taxon>Pseudomonadati</taxon>
        <taxon>Bacteroidota</taxon>
        <taxon>Flavobacteriia</taxon>
        <taxon>Flavobacteriales</taxon>
        <taxon>Weeksellaceae</taxon>
        <taxon>Chryseobacterium group</taxon>
        <taxon>Chryseobacterium</taxon>
    </lineage>
</organism>
<dbReference type="RefSeq" id="WP_235130443.1">
    <property type="nucleotide sequence ID" value="NZ_JACSGT010000001.1"/>
</dbReference>
<keyword evidence="1" id="KW-0175">Coiled coil</keyword>
<keyword evidence="2" id="KW-0067">ATP-binding</keyword>